<keyword evidence="2" id="KW-0808">Transferase</keyword>
<dbReference type="GO" id="GO:0032259">
    <property type="term" value="P:methylation"/>
    <property type="evidence" value="ECO:0007669"/>
    <property type="project" value="UniProtKB-KW"/>
</dbReference>
<accession>A0A1M4WE98</accession>
<keyword evidence="3" id="KW-1185">Reference proteome</keyword>
<sequence length="261" mass="30257">MSIKKSTDIGVLKDVKDYWNKRSDSYSKQNIAELHSFKRDVWKKIILENAPRKDKLKILDVGTGPGFFAINLALEGHDVTAVDCTEGMLEKAKENAKVYGADVRFDKANAHQLPFVDEEFDLVVSRNVVWNLESPRAALKEWSRVLANDGRILYYDANWYLYLFDEKLKEEYRKCQQEADRLYPDDCPSRTIGVNMEKIAYNLPLSKVQRPDWDMGALESCGMSVLKVDENIGDKVWEEKEKIRYKSTPMFMLCAQKHQEN</sequence>
<dbReference type="InterPro" id="IPR029063">
    <property type="entry name" value="SAM-dependent_MTases_sf"/>
</dbReference>
<dbReference type="Proteomes" id="UP000184251">
    <property type="component" value="Unassembled WGS sequence"/>
</dbReference>
<dbReference type="GO" id="GO:0008757">
    <property type="term" value="F:S-adenosylmethionine-dependent methyltransferase activity"/>
    <property type="evidence" value="ECO:0007669"/>
    <property type="project" value="InterPro"/>
</dbReference>
<evidence type="ECO:0000313" key="2">
    <source>
        <dbReference type="EMBL" id="SHE79517.1"/>
    </source>
</evidence>
<dbReference type="AlphaFoldDB" id="A0A1M4WE98"/>
<dbReference type="OrthoDB" id="5522265at2"/>
<keyword evidence="2" id="KW-0489">Methyltransferase</keyword>
<organism evidence="2 3">
    <name type="scientific">Alkalibacter saccharofermentans DSM 14828</name>
    <dbReference type="NCBI Taxonomy" id="1120975"/>
    <lineage>
        <taxon>Bacteria</taxon>
        <taxon>Bacillati</taxon>
        <taxon>Bacillota</taxon>
        <taxon>Clostridia</taxon>
        <taxon>Eubacteriales</taxon>
        <taxon>Eubacteriaceae</taxon>
        <taxon>Alkalibacter</taxon>
    </lineage>
</organism>
<dbReference type="EMBL" id="FQTU01000007">
    <property type="protein sequence ID" value="SHE79517.1"/>
    <property type="molecule type" value="Genomic_DNA"/>
</dbReference>
<name>A0A1M4WE98_9FIRM</name>
<evidence type="ECO:0000313" key="3">
    <source>
        <dbReference type="Proteomes" id="UP000184251"/>
    </source>
</evidence>
<dbReference type="PANTHER" id="PTHR43591:SF24">
    <property type="entry name" value="2-METHOXY-6-POLYPRENYL-1,4-BENZOQUINOL METHYLASE, MITOCHONDRIAL"/>
    <property type="match status" value="1"/>
</dbReference>
<dbReference type="SUPFAM" id="SSF53335">
    <property type="entry name" value="S-adenosyl-L-methionine-dependent methyltransferases"/>
    <property type="match status" value="1"/>
</dbReference>
<dbReference type="CDD" id="cd02440">
    <property type="entry name" value="AdoMet_MTases"/>
    <property type="match status" value="1"/>
</dbReference>
<dbReference type="RefSeq" id="WP_073270190.1">
    <property type="nucleotide sequence ID" value="NZ_FQTU01000007.1"/>
</dbReference>
<feature type="domain" description="Methyltransferase type 11" evidence="1">
    <location>
        <begin position="59"/>
        <end position="153"/>
    </location>
</feature>
<dbReference type="STRING" id="1120975.SAMN02746064_01210"/>
<dbReference type="Pfam" id="PF08241">
    <property type="entry name" value="Methyltransf_11"/>
    <property type="match status" value="1"/>
</dbReference>
<dbReference type="InterPro" id="IPR013216">
    <property type="entry name" value="Methyltransf_11"/>
</dbReference>
<protein>
    <submittedName>
        <fullName evidence="2">Methyltransferase domain-containing protein</fullName>
    </submittedName>
</protein>
<evidence type="ECO:0000259" key="1">
    <source>
        <dbReference type="Pfam" id="PF08241"/>
    </source>
</evidence>
<dbReference type="Gene3D" id="3.40.50.150">
    <property type="entry name" value="Vaccinia Virus protein VP39"/>
    <property type="match status" value="1"/>
</dbReference>
<proteinExistence type="predicted"/>
<reference evidence="2 3" key="1">
    <citation type="submission" date="2016-11" db="EMBL/GenBank/DDBJ databases">
        <authorList>
            <person name="Jaros S."/>
            <person name="Januszkiewicz K."/>
            <person name="Wedrychowicz H."/>
        </authorList>
    </citation>
    <scope>NUCLEOTIDE SEQUENCE [LARGE SCALE GENOMIC DNA]</scope>
    <source>
        <strain evidence="2 3">DSM 14828</strain>
    </source>
</reference>
<dbReference type="PANTHER" id="PTHR43591">
    <property type="entry name" value="METHYLTRANSFERASE"/>
    <property type="match status" value="1"/>
</dbReference>
<gene>
    <name evidence="2" type="ORF">SAMN02746064_01210</name>
</gene>